<reference evidence="1 2" key="1">
    <citation type="submission" date="2019-09" db="EMBL/GenBank/DDBJ databases">
        <title>Bird 10,000 Genomes (B10K) Project - Family phase.</title>
        <authorList>
            <person name="Zhang G."/>
        </authorList>
    </citation>
    <scope>NUCLEOTIDE SEQUENCE [LARGE SCALE GENOMIC DNA]</scope>
    <source>
        <strain evidence="1">B10K-DU-007-40</strain>
        <tissue evidence="1">Mixed tissue sample</tissue>
    </source>
</reference>
<name>A0A7L0EWB2_TROML</name>
<dbReference type="EMBL" id="VXAG01005218">
    <property type="protein sequence ID" value="NXJ87269.1"/>
    <property type="molecule type" value="Genomic_DNA"/>
</dbReference>
<dbReference type="AlphaFoldDB" id="A0A7L0EWB2"/>
<proteinExistence type="predicted"/>
<dbReference type="Proteomes" id="UP000550660">
    <property type="component" value="Unassembled WGS sequence"/>
</dbReference>
<dbReference type="InterPro" id="IPR018154">
    <property type="entry name" value="TLV/ENV_coat_polyprotein"/>
</dbReference>
<feature type="non-terminal residue" evidence="1">
    <location>
        <position position="1"/>
    </location>
</feature>
<accession>A0A7L0EWB2</accession>
<keyword evidence="2" id="KW-1185">Reference proteome</keyword>
<evidence type="ECO:0000313" key="2">
    <source>
        <dbReference type="Proteomes" id="UP000550660"/>
    </source>
</evidence>
<comment type="caution">
    <text evidence="1">The sequence shown here is derived from an EMBL/GenBank/DDBJ whole genome shotgun (WGS) entry which is preliminary data.</text>
</comment>
<evidence type="ECO:0000313" key="1">
    <source>
        <dbReference type="EMBL" id="NXJ87269.1"/>
    </source>
</evidence>
<sequence length="81" mass="9212">PKVNSLWNIMKASYRVLNQTYPNLTKHCWLCFDPKPPYYEAIGIDGSFRIVDGSNPPQCRWEENKQGISLQHVTGKGTCIG</sequence>
<protein>
    <submittedName>
        <fullName evidence="1">ENV1 protein</fullName>
    </submittedName>
</protein>
<gene>
    <name evidence="1" type="primary">Env1</name>
    <name evidence="1" type="ORF">TROMEL_R15603</name>
</gene>
<organism evidence="1 2">
    <name type="scientific">Trogon melanurus</name>
    <name type="common">Black-tailed trogon</name>
    <dbReference type="NCBI Taxonomy" id="56311"/>
    <lineage>
        <taxon>Eukaryota</taxon>
        <taxon>Metazoa</taxon>
        <taxon>Chordata</taxon>
        <taxon>Craniata</taxon>
        <taxon>Vertebrata</taxon>
        <taxon>Euteleostomi</taxon>
        <taxon>Archelosauria</taxon>
        <taxon>Archosauria</taxon>
        <taxon>Dinosauria</taxon>
        <taxon>Saurischia</taxon>
        <taxon>Theropoda</taxon>
        <taxon>Coelurosauria</taxon>
        <taxon>Aves</taxon>
        <taxon>Neognathae</taxon>
        <taxon>Neoaves</taxon>
        <taxon>Telluraves</taxon>
        <taxon>Coraciimorphae</taxon>
        <taxon>Trogoniformes</taxon>
        <taxon>Trogonidae</taxon>
        <taxon>Trogon</taxon>
    </lineage>
</organism>
<dbReference type="OrthoDB" id="9306952at2759"/>
<dbReference type="Pfam" id="PF00429">
    <property type="entry name" value="TLV_coat"/>
    <property type="match status" value="1"/>
</dbReference>
<feature type="non-terminal residue" evidence="1">
    <location>
        <position position="81"/>
    </location>
</feature>